<proteinExistence type="predicted"/>
<organism evidence="1">
    <name type="scientific">Rotavirus G</name>
    <dbReference type="NCBI Taxonomy" id="183407"/>
    <lineage>
        <taxon>Viruses</taxon>
        <taxon>Riboviria</taxon>
        <taxon>Orthornavirae</taxon>
        <taxon>Duplornaviricota</taxon>
        <taxon>Resentoviricetes</taxon>
        <taxon>Reovirales</taxon>
        <taxon>Sedoreoviridae</taxon>
        <taxon>Rotavirus</taxon>
        <taxon>Rotavirus gammagastroenteritidis</taxon>
    </lineage>
</organism>
<dbReference type="EMBL" id="MF120221">
    <property type="protein sequence ID" value="ASV45202.1"/>
    <property type="molecule type" value="Genomic_RNA"/>
</dbReference>
<gene>
    <name evidence="1" type="primary">NSP2</name>
</gene>
<evidence type="ECO:0000313" key="1">
    <source>
        <dbReference type="EMBL" id="ASV45202.1"/>
    </source>
</evidence>
<sequence>MTQSVSIADFIVKTEDGYMPSDRECKVLDRFLSKEQKAIREEYKARNGSKADLRKKMFMINAPSRRFTQEGVVPMKELRSKTDIPSTVRRLITEWLLKMLEDDDVCEAFEEVFENKFPDIFASSDKISRFAMRLENKDDLIHKNISKAMNAFASCFHAVKPSFATEGKCTVARACEDSIILEFPVIPEHLRIGQARGVFYKLYPLSDDLPTQGFLALKHVSNNQFQMYHGHGHVRTVPFSEVPEAVRSFAKKQKDELEKIAKDQLAVQCGQKFMKMIDDLRAGKKVEEVISDVMKFDKKQ</sequence>
<accession>A0A2R2XE77</accession>
<name>A0A2R2XE77_9REOV</name>
<reference evidence="1" key="1">
    <citation type="journal article" date="2017" name="J. Gen. Virol.">
        <title>Genome characterization of Turkey Rotavirus G strains from the United States identifies potential recombination events with human Rotavirus B strains.</title>
        <authorList>
            <person name="Chen F."/>
            <person name="Knutson T.P."/>
            <person name="Porter R.E."/>
            <person name="Ciarlet M."/>
            <person name="Mor S.K."/>
            <person name="Marthaler D.G."/>
        </authorList>
    </citation>
    <scope>NUCLEOTIDE SEQUENCE</scope>
    <source>
        <strain evidence="1">RVG/turkey-wt/USA/Minnesota-2/2016</strain>
    </source>
</reference>
<protein>
    <submittedName>
        <fullName evidence="1">Non-structural protein 2</fullName>
    </submittedName>
</protein>